<protein>
    <submittedName>
        <fullName evidence="2">Uncharacterized protein</fullName>
    </submittedName>
</protein>
<gene>
    <name evidence="2" type="ORF">FOZ62_022420</name>
</gene>
<dbReference type="Proteomes" id="UP000574390">
    <property type="component" value="Unassembled WGS sequence"/>
</dbReference>
<accession>A0A7J6QKI3</accession>
<evidence type="ECO:0000313" key="2">
    <source>
        <dbReference type="EMBL" id="KAF4708086.1"/>
    </source>
</evidence>
<reference evidence="2 3" key="1">
    <citation type="submission" date="2020-04" db="EMBL/GenBank/DDBJ databases">
        <title>Perkinsus olseni comparative genomics.</title>
        <authorList>
            <person name="Bogema D.R."/>
        </authorList>
    </citation>
    <scope>NUCLEOTIDE SEQUENCE [LARGE SCALE GENOMIC DNA]</scope>
    <source>
        <strain evidence="2">ATCC PRA-205</strain>
    </source>
</reference>
<dbReference type="AlphaFoldDB" id="A0A7J6QKI3"/>
<name>A0A7J6QKI3_PEROL</name>
<dbReference type="EMBL" id="JABANM010029384">
    <property type="protein sequence ID" value="KAF4708086.1"/>
    <property type="molecule type" value="Genomic_DNA"/>
</dbReference>
<feature type="non-terminal residue" evidence="2">
    <location>
        <position position="79"/>
    </location>
</feature>
<feature type="non-terminal residue" evidence="2">
    <location>
        <position position="1"/>
    </location>
</feature>
<proteinExistence type="predicted"/>
<sequence>HQKRVPSSAHNRRSEPRRSKKAKLRIKTKAMPCWALRVMCRRLGGAYHRVRVVARTWTSQKGVTRWRRRGRGLSCRRRR</sequence>
<comment type="caution">
    <text evidence="2">The sequence shown here is derived from an EMBL/GenBank/DDBJ whole genome shotgun (WGS) entry which is preliminary data.</text>
</comment>
<evidence type="ECO:0000256" key="1">
    <source>
        <dbReference type="SAM" id="MobiDB-lite"/>
    </source>
</evidence>
<organism evidence="2 3">
    <name type="scientific">Perkinsus olseni</name>
    <name type="common">Perkinsus atlanticus</name>
    <dbReference type="NCBI Taxonomy" id="32597"/>
    <lineage>
        <taxon>Eukaryota</taxon>
        <taxon>Sar</taxon>
        <taxon>Alveolata</taxon>
        <taxon>Perkinsozoa</taxon>
        <taxon>Perkinsea</taxon>
        <taxon>Perkinsida</taxon>
        <taxon>Perkinsidae</taxon>
        <taxon>Perkinsus</taxon>
    </lineage>
</organism>
<feature type="region of interest" description="Disordered" evidence="1">
    <location>
        <begin position="1"/>
        <end position="25"/>
    </location>
</feature>
<evidence type="ECO:0000313" key="3">
    <source>
        <dbReference type="Proteomes" id="UP000574390"/>
    </source>
</evidence>